<evidence type="ECO:0000313" key="2">
    <source>
        <dbReference type="Proteomes" id="UP000183653"/>
    </source>
</evidence>
<reference evidence="1 2" key="1">
    <citation type="submission" date="2016-10" db="EMBL/GenBank/DDBJ databases">
        <authorList>
            <person name="Varghese N."/>
            <person name="Submissions S."/>
        </authorList>
    </citation>
    <scope>NUCLEOTIDE SEQUENCE [LARGE SCALE GENOMIC DNA]</scope>
    <source>
        <strain evidence="1 2">BS2775</strain>
    </source>
</reference>
<gene>
    <name evidence="1" type="ORF">SAMN04490197_0386</name>
</gene>
<name>A0A8B3XRU0_9PSED</name>
<dbReference type="Proteomes" id="UP000183653">
    <property type="component" value="Chromosome I"/>
</dbReference>
<accession>A0A8B3XRU0</accession>
<protein>
    <submittedName>
        <fullName evidence="1">Uncharacterized protein</fullName>
    </submittedName>
</protein>
<sequence>MTDINNRQLYSQVGIYSQAPSVSPENEYKAKSDKEIAALFGSNFDYFEPKDGLVSQDKLRTIANRPVPSGNTIHDAMTMLAREIISRGSLNYRLDKVDGEYKGPADGMISLKGIEYEIASNSNKEPPTDNRFAGAPRSFNNSVGNANRGLMNPVQNLSMAPQGFSGQPEPAELPYAKIATDFVNNFKEFQDADGFVSMASIAAIAYCPMPDDPFADRMIWLAQAIMSSPLMRFMLDSKTQNGQQDGLISFSDAQGVAEHFNGAPNFSTGQQFPVGRGAYQPSMYSGLNDFPPQSYGQVFPQQPPSHEQAMAQQPYYNNGPLQEVTTTSNNRYAYDSDEGFSKKLLPYFGVLEDPATPGYISDNSLRSVASGFRPDGSRATLEEQEIAENFMSRGGFFKKLDRGSSGKLDGLISRSDLGGFATDYSGSTDHDVLKGIKKYFHEYTAGKDDAYVNFNELREAAGEIPSTRTFPDEAREYAKEFLKRVDLADKTDVGVSCWGLFNGKRDERFDMDNLDYMLDQTK</sequence>
<proteinExistence type="predicted"/>
<dbReference type="AlphaFoldDB" id="A0A8B3XRU0"/>
<dbReference type="EMBL" id="LT629782">
    <property type="protein sequence ID" value="SDT88446.1"/>
    <property type="molecule type" value="Genomic_DNA"/>
</dbReference>
<evidence type="ECO:0000313" key="1">
    <source>
        <dbReference type="EMBL" id="SDT88446.1"/>
    </source>
</evidence>
<keyword evidence="2" id="KW-1185">Reference proteome</keyword>
<dbReference type="RefSeq" id="WP_169794954.1">
    <property type="nucleotide sequence ID" value="NZ_JYLM01000002.1"/>
</dbReference>
<organism evidence="1 2">
    <name type="scientific">Pseudomonas orientalis</name>
    <dbReference type="NCBI Taxonomy" id="76758"/>
    <lineage>
        <taxon>Bacteria</taxon>
        <taxon>Pseudomonadati</taxon>
        <taxon>Pseudomonadota</taxon>
        <taxon>Gammaproteobacteria</taxon>
        <taxon>Pseudomonadales</taxon>
        <taxon>Pseudomonadaceae</taxon>
        <taxon>Pseudomonas</taxon>
    </lineage>
</organism>